<comment type="catalytic activity">
    <reaction evidence="9">
        <text>a long chain fatty alcohol + a fatty acyl-CoA = a long-chain alcohol wax ester + CoA</text>
        <dbReference type="Rhea" id="RHEA:38443"/>
        <dbReference type="ChEBI" id="CHEBI:17135"/>
        <dbReference type="ChEBI" id="CHEBI:57287"/>
        <dbReference type="ChEBI" id="CHEBI:77636"/>
        <dbReference type="ChEBI" id="CHEBI:235323"/>
        <dbReference type="EC" id="2.3.1.75"/>
    </reaction>
</comment>
<keyword evidence="12" id="KW-0812">Transmembrane</keyword>
<sequence>MECGGNKMVIKPVRTSKKLGNGEEEEALLSPNSRLFHEPNYNVHIIAIMGWKVPVDVDAMKGELQHKVLKHPRFSSLQVMDESDGNGKMRLVPTSVNLDDHITVPDLKPNPNNMDTDKLVEDYISNLSTTTLDTSKPLWDLHILNVKTSHAKATSIFRFHHSLGDGVSLISLLLSCFRKSSDPTSLPTLPVSSSSSSSKGKSNLSISNRKNICSLIWQYVVKLRLFISLLFNTIVDVLLFVATALFLKDSQSPFTAAQGFKSSTRQRFIYRTVSLDDIKFIKNATNCTVNDVMLGITQAALSRYIHRRYVEVEGKRKFSLERMRCRATVIVNLRPALGVHAVSKMIEKNAAVIQGNCFAFVIIPLNIVQLENPLDYVRKAKTTMDRTKHSLASLCTFYVLQFILKFFGFKGATTLAARVVSQTTLIFSNVAGPLEEVSWSGHPLAFLAPTCYGHPGLMVHACSYAKQLTFAVAVDEGLIPDPNQLGDDFVDALMLIKEAALSKFRTKID</sequence>
<dbReference type="STRING" id="49451.A0A1J6J0T3"/>
<comment type="pathway">
    <text evidence="3">Glycerolipid metabolism; triacylglycerol biosynthesis.</text>
</comment>
<keyword evidence="5" id="KW-0808">Transferase</keyword>
<feature type="transmembrane region" description="Helical" evidence="12">
    <location>
        <begin position="225"/>
        <end position="247"/>
    </location>
</feature>
<keyword evidence="16" id="KW-1185">Reference proteome</keyword>
<dbReference type="GO" id="GO:0019432">
    <property type="term" value="P:triglyceride biosynthetic process"/>
    <property type="evidence" value="ECO:0007669"/>
    <property type="project" value="UniProtKB-UniPathway"/>
</dbReference>
<evidence type="ECO:0000259" key="13">
    <source>
        <dbReference type="Pfam" id="PF03007"/>
    </source>
</evidence>
<dbReference type="GO" id="GO:0004144">
    <property type="term" value="F:diacylglycerol O-acyltransferase activity"/>
    <property type="evidence" value="ECO:0007669"/>
    <property type="project" value="UniProtKB-EC"/>
</dbReference>
<proteinExistence type="inferred from homology"/>
<evidence type="ECO:0000256" key="8">
    <source>
        <dbReference type="ARBA" id="ARBA00024360"/>
    </source>
</evidence>
<keyword evidence="12" id="KW-0472">Membrane</keyword>
<dbReference type="SUPFAM" id="SSF52777">
    <property type="entry name" value="CoA-dependent acyltransferases"/>
    <property type="match status" value="1"/>
</dbReference>
<evidence type="ECO:0000256" key="2">
    <source>
        <dbReference type="ARBA" id="ARBA00004586"/>
    </source>
</evidence>
<dbReference type="OMA" id="PFHIVHG"/>
<dbReference type="InterPro" id="IPR045034">
    <property type="entry name" value="O-acyltransferase_WSD1-like"/>
</dbReference>
<evidence type="ECO:0000256" key="10">
    <source>
        <dbReference type="ARBA" id="ARBA00048109"/>
    </source>
</evidence>
<keyword evidence="6" id="KW-0256">Endoplasmic reticulum</keyword>
<evidence type="ECO:0000256" key="4">
    <source>
        <dbReference type="ARBA" id="ARBA00005189"/>
    </source>
</evidence>
<dbReference type="Pfam" id="PF03007">
    <property type="entry name" value="WS_DGAT_cat"/>
    <property type="match status" value="1"/>
</dbReference>
<dbReference type="GO" id="GO:0005886">
    <property type="term" value="C:plasma membrane"/>
    <property type="evidence" value="ECO:0007669"/>
    <property type="project" value="UniProtKB-SubCell"/>
</dbReference>
<evidence type="ECO:0000256" key="7">
    <source>
        <dbReference type="ARBA" id="ARBA00023315"/>
    </source>
</evidence>
<keyword evidence="12" id="KW-1133">Transmembrane helix</keyword>
<name>A0A1J6J0T3_NICAT</name>
<evidence type="ECO:0000256" key="9">
    <source>
        <dbReference type="ARBA" id="ARBA00047604"/>
    </source>
</evidence>
<dbReference type="PANTHER" id="PTHR31650:SF28">
    <property type="entry name" value="O-ACYLTRANSFERASE WSD1-LIKE ISOFORM X1"/>
    <property type="match status" value="1"/>
</dbReference>
<dbReference type="Gene3D" id="3.30.559.10">
    <property type="entry name" value="Chloramphenicol acetyltransferase-like domain"/>
    <property type="match status" value="1"/>
</dbReference>
<evidence type="ECO:0000259" key="14">
    <source>
        <dbReference type="Pfam" id="PF06974"/>
    </source>
</evidence>
<dbReference type="GO" id="GO:0047196">
    <property type="term" value="F:long-chain-alcohol O-fatty-acyltransferase activity"/>
    <property type="evidence" value="ECO:0007669"/>
    <property type="project" value="UniProtKB-EC"/>
</dbReference>
<protein>
    <submittedName>
        <fullName evidence="15">O-acyltransferase wsd1</fullName>
    </submittedName>
</protein>
<feature type="domain" description="O-acyltransferase WSD1 C-terminal" evidence="14">
    <location>
        <begin position="355"/>
        <end position="497"/>
    </location>
</feature>
<comment type="caution">
    <text evidence="15">The sequence shown here is derived from an EMBL/GenBank/DDBJ whole genome shotgun (WGS) entry which is preliminary data.</text>
</comment>
<feature type="domain" description="O-acyltransferase WSD1-like N-terminal" evidence="13">
    <location>
        <begin position="57"/>
        <end position="293"/>
    </location>
</feature>
<dbReference type="InterPro" id="IPR004255">
    <property type="entry name" value="O-acyltransferase_WSD1_N"/>
</dbReference>
<evidence type="ECO:0000256" key="11">
    <source>
        <dbReference type="SAM" id="MobiDB-lite"/>
    </source>
</evidence>
<evidence type="ECO:0000256" key="5">
    <source>
        <dbReference type="ARBA" id="ARBA00022679"/>
    </source>
</evidence>
<dbReference type="Proteomes" id="UP000187609">
    <property type="component" value="Unassembled WGS sequence"/>
</dbReference>
<dbReference type="GO" id="GO:0005789">
    <property type="term" value="C:endoplasmic reticulum membrane"/>
    <property type="evidence" value="ECO:0007669"/>
    <property type="project" value="UniProtKB-SubCell"/>
</dbReference>
<dbReference type="SMR" id="A0A1J6J0T3"/>
<evidence type="ECO:0000256" key="6">
    <source>
        <dbReference type="ARBA" id="ARBA00022824"/>
    </source>
</evidence>
<evidence type="ECO:0000256" key="3">
    <source>
        <dbReference type="ARBA" id="ARBA00004771"/>
    </source>
</evidence>
<evidence type="ECO:0000256" key="1">
    <source>
        <dbReference type="ARBA" id="ARBA00004162"/>
    </source>
</evidence>
<feature type="region of interest" description="Disordered" evidence="11">
    <location>
        <begin position="186"/>
        <end position="205"/>
    </location>
</feature>
<accession>A0A1J6J0T3</accession>
<gene>
    <name evidence="15" type="primary">WSD1_0</name>
    <name evidence="15" type="ORF">A4A49_17122</name>
</gene>
<reference evidence="15" key="1">
    <citation type="submission" date="2016-11" db="EMBL/GenBank/DDBJ databases">
        <title>The genome of Nicotiana attenuata.</title>
        <authorList>
            <person name="Xu S."/>
            <person name="Brockmoeller T."/>
            <person name="Gaquerel E."/>
            <person name="Navarro A."/>
            <person name="Kuhl H."/>
            <person name="Gase K."/>
            <person name="Ling Z."/>
            <person name="Zhou W."/>
            <person name="Kreitzer C."/>
            <person name="Stanke M."/>
            <person name="Tang H."/>
            <person name="Lyons E."/>
            <person name="Pandey P."/>
            <person name="Pandey S.P."/>
            <person name="Timmermann B."/>
            <person name="Baldwin I.T."/>
        </authorList>
    </citation>
    <scope>NUCLEOTIDE SEQUENCE [LARGE SCALE GENOMIC DNA]</scope>
    <source>
        <strain evidence="15">UT</strain>
    </source>
</reference>
<dbReference type="EMBL" id="MJEQ01037184">
    <property type="protein sequence ID" value="OIT06384.1"/>
    <property type="molecule type" value="Genomic_DNA"/>
</dbReference>
<dbReference type="PANTHER" id="PTHR31650">
    <property type="entry name" value="O-ACYLTRANSFERASE (WSD1-LIKE) FAMILY PROTEIN"/>
    <property type="match status" value="1"/>
</dbReference>
<organism evidence="15 16">
    <name type="scientific">Nicotiana attenuata</name>
    <name type="common">Coyote tobacco</name>
    <dbReference type="NCBI Taxonomy" id="49451"/>
    <lineage>
        <taxon>Eukaryota</taxon>
        <taxon>Viridiplantae</taxon>
        <taxon>Streptophyta</taxon>
        <taxon>Embryophyta</taxon>
        <taxon>Tracheophyta</taxon>
        <taxon>Spermatophyta</taxon>
        <taxon>Magnoliopsida</taxon>
        <taxon>eudicotyledons</taxon>
        <taxon>Gunneridae</taxon>
        <taxon>Pentapetalae</taxon>
        <taxon>asterids</taxon>
        <taxon>lamiids</taxon>
        <taxon>Solanales</taxon>
        <taxon>Solanaceae</taxon>
        <taxon>Nicotianoideae</taxon>
        <taxon>Nicotianeae</taxon>
        <taxon>Nicotiana</taxon>
    </lineage>
</organism>
<dbReference type="AlphaFoldDB" id="A0A1J6J0T3"/>
<dbReference type="Pfam" id="PF06974">
    <property type="entry name" value="WS_DGAT_C"/>
    <property type="match status" value="1"/>
</dbReference>
<keyword evidence="7" id="KW-0012">Acyltransferase</keyword>
<comment type="pathway">
    <text evidence="4">Lipid metabolism.</text>
</comment>
<dbReference type="UniPathway" id="UPA00282"/>
<dbReference type="Gramene" id="OIT06384">
    <property type="protein sequence ID" value="OIT06384"/>
    <property type="gene ID" value="A4A49_17122"/>
</dbReference>
<comment type="subcellular location">
    <subcellularLocation>
        <location evidence="1">Cell membrane</location>
        <topology evidence="1">Single-pass membrane protein</topology>
    </subcellularLocation>
    <subcellularLocation>
        <location evidence="2">Endoplasmic reticulum membrane</location>
    </subcellularLocation>
</comment>
<evidence type="ECO:0000313" key="15">
    <source>
        <dbReference type="EMBL" id="OIT06384.1"/>
    </source>
</evidence>
<evidence type="ECO:0000256" key="12">
    <source>
        <dbReference type="SAM" id="Phobius"/>
    </source>
</evidence>
<dbReference type="InterPro" id="IPR023213">
    <property type="entry name" value="CAT-like_dom_sf"/>
</dbReference>
<comment type="similarity">
    <text evidence="8">In the N-terminal section; belongs to the long-chain O-acyltransferase family.</text>
</comment>
<evidence type="ECO:0000313" key="16">
    <source>
        <dbReference type="Proteomes" id="UP000187609"/>
    </source>
</evidence>
<dbReference type="InterPro" id="IPR009721">
    <property type="entry name" value="O-acyltransferase_WSD1_C"/>
</dbReference>
<comment type="catalytic activity">
    <reaction evidence="10">
        <text>an acyl-CoA + a 1,2-diacyl-sn-glycerol = a triacyl-sn-glycerol + CoA</text>
        <dbReference type="Rhea" id="RHEA:10868"/>
        <dbReference type="ChEBI" id="CHEBI:17815"/>
        <dbReference type="ChEBI" id="CHEBI:57287"/>
        <dbReference type="ChEBI" id="CHEBI:58342"/>
        <dbReference type="ChEBI" id="CHEBI:64615"/>
        <dbReference type="EC" id="2.3.1.20"/>
    </reaction>
</comment>